<gene>
    <name evidence="15" type="ORF">GBZ86_01755</name>
</gene>
<reference evidence="15 16" key="1">
    <citation type="submission" date="2019-10" db="EMBL/GenBank/DDBJ databases">
        <title>The Genome Sequence of Clostridium tarantellae Isolated from Fish Brain.</title>
        <authorList>
            <person name="Bano L."/>
            <person name="Kiel M."/>
            <person name="Sales G."/>
            <person name="Doxey A.C."/>
            <person name="Mansfield M.J."/>
            <person name="Schiavone M."/>
            <person name="Rossetto O."/>
            <person name="Pirazzini M."/>
            <person name="Dobrindt U."/>
            <person name="Montecucco C."/>
        </authorList>
    </citation>
    <scope>NUCLEOTIDE SEQUENCE [LARGE SCALE GENOMIC DNA]</scope>
    <source>
        <strain evidence="15 16">DSM 3997</strain>
    </source>
</reference>
<evidence type="ECO:0000313" key="16">
    <source>
        <dbReference type="Proteomes" id="UP000430345"/>
    </source>
</evidence>
<feature type="domain" description="Penicillin-binding protein transpeptidase" evidence="13">
    <location>
        <begin position="777"/>
        <end position="931"/>
    </location>
</feature>
<dbReference type="Pfam" id="PF03717">
    <property type="entry name" value="PBP_dimer"/>
    <property type="match status" value="1"/>
</dbReference>
<organism evidence="15 16">
    <name type="scientific">Clostridium tarantellae</name>
    <dbReference type="NCBI Taxonomy" id="39493"/>
    <lineage>
        <taxon>Bacteria</taxon>
        <taxon>Bacillati</taxon>
        <taxon>Bacillota</taxon>
        <taxon>Clostridia</taxon>
        <taxon>Eubacteriales</taxon>
        <taxon>Clostridiaceae</taxon>
        <taxon>Clostridium</taxon>
    </lineage>
</organism>
<evidence type="ECO:0000313" key="15">
    <source>
        <dbReference type="EMBL" id="MPQ42494.1"/>
    </source>
</evidence>
<sequence>MNNNKKKNKPKNRFKILIIIMCIVFIAIISRLVYLQVINYTNYKERANKRAIKFISTTAPRGKILDSNGKVLATNKQTYTLTFTETDESKKKFYDTVDRVHKMLTETGESMQDKFQLRLDGNNNFYFDFKAQSPEEKRALELRFKKDRGLNEKVKASLQKEGAIPKGDEELSVEDEEKVDEKLLQITPEETFKYLVKQYGTYYALKEFRNSKDYSKDVELKKKAKEYLNASEDEIFNLLLKQYSLEEIRRYIAVKDAIKIQSFSGFKPVNIACNISEKTAFEFYQKLNDLPGVNVSLEPIRYYPYGELGASVLGYVSSINGSSKNKYEEKGYDISTDIIGRAGIESAFESALKGEKGGETVKVNADGRKTSELFQLETYPGKNVCLTIDRDIQYTAEHMLKDQLTWLQAASRDSRYDTTFASRGATVAIEVNTGRILALASYPSFDPNMFTQGQLNKELTKQYFSPDLEEFGKQFIVKHNLKQTVEDLFPKNKNGQRDDKYDIYPKPFYNYATMGLIPPGSTFKPMTSVVALEEGVVTPDSTVFGEDHFRKYPEIFGKNTPPKDGNCDGVTNIKRALQKSSNSYFYDAAVKLYKKYSNEGKPKEGLDTIYKYAWKFGLGMDPNKKQKPATGIEIAENFGSVYNFERFKKNKIYYSKWTLVNSLENGCFDKSNLTFPSLDIAKNENDSEELATAKEKLKKLIASELELVGNKDIAKEDCKTIEKNVVEILNEIYNNSDKYRKTIEASGKSKDKAISSTTLAITNWMVNSMAFEINSPAQLAYAAIGQGIDAFSPVQIVNYIATLANGGTRYKAHLVDKITDADGNVIEEFKPEVIDKINFSKTTLDTIKEGMRRCNNEIEGTGFSSFGSFPIPTCGKTGTATFSNNEDEVGRKDFGVYVSFAPIDKPKIAVVTAIYDGIHGYFGAPIARAIYETYFRNEIKKDFPSYITVNPLIGEKYDYALNPPLENKQDEEKK</sequence>
<dbReference type="PANTHER" id="PTHR30627:SF2">
    <property type="entry name" value="PEPTIDOGLYCAN D,D-TRANSPEPTIDASE MRDA"/>
    <property type="match status" value="1"/>
</dbReference>
<dbReference type="EMBL" id="WHJC01000009">
    <property type="protein sequence ID" value="MPQ42494.1"/>
    <property type="molecule type" value="Genomic_DNA"/>
</dbReference>
<dbReference type="GO" id="GO:0071972">
    <property type="term" value="F:peptidoglycan L,D-transpeptidase activity"/>
    <property type="evidence" value="ECO:0007669"/>
    <property type="project" value="TreeGrafter"/>
</dbReference>
<evidence type="ECO:0000256" key="10">
    <source>
        <dbReference type="ARBA" id="ARBA00023316"/>
    </source>
</evidence>
<dbReference type="Pfam" id="PF00905">
    <property type="entry name" value="Transpeptidase"/>
    <property type="match status" value="2"/>
</dbReference>
<evidence type="ECO:0000256" key="7">
    <source>
        <dbReference type="ARBA" id="ARBA00022984"/>
    </source>
</evidence>
<feature type="transmembrane region" description="Helical" evidence="12">
    <location>
        <begin position="12"/>
        <end position="34"/>
    </location>
</feature>
<dbReference type="SUPFAM" id="SSF56601">
    <property type="entry name" value="beta-lactamase/transpeptidase-like"/>
    <property type="match status" value="1"/>
</dbReference>
<dbReference type="Gene3D" id="1.10.10.1230">
    <property type="entry name" value="Penicillin-binding protein, N-terminal non-catalytic domain, head sub-domain"/>
    <property type="match status" value="1"/>
</dbReference>
<comment type="subcellular location">
    <subcellularLocation>
        <location evidence="2">Cell membrane</location>
    </subcellularLocation>
    <subcellularLocation>
        <location evidence="1">Membrane</location>
        <topology evidence="1">Single-pass membrane protein</topology>
    </subcellularLocation>
</comment>
<dbReference type="InterPro" id="IPR050515">
    <property type="entry name" value="Beta-lactam/transpept"/>
</dbReference>
<dbReference type="InterPro" id="IPR001460">
    <property type="entry name" value="PCN-bd_Tpept"/>
</dbReference>
<evidence type="ECO:0000256" key="9">
    <source>
        <dbReference type="ARBA" id="ARBA00023136"/>
    </source>
</evidence>
<dbReference type="Proteomes" id="UP000430345">
    <property type="component" value="Unassembled WGS sequence"/>
</dbReference>
<evidence type="ECO:0000256" key="3">
    <source>
        <dbReference type="ARBA" id="ARBA00007171"/>
    </source>
</evidence>
<comment type="caution">
    <text evidence="15">The sequence shown here is derived from an EMBL/GenBank/DDBJ whole genome shotgun (WGS) entry which is preliminary data.</text>
</comment>
<proteinExistence type="inferred from homology"/>
<evidence type="ECO:0000256" key="5">
    <source>
        <dbReference type="ARBA" id="ARBA00022692"/>
    </source>
</evidence>
<keyword evidence="8 12" id="KW-1133">Transmembrane helix</keyword>
<dbReference type="InterPro" id="IPR005311">
    <property type="entry name" value="PBP_dimer"/>
</dbReference>
<dbReference type="RefSeq" id="WP_152887166.1">
    <property type="nucleotide sequence ID" value="NZ_WHJC01000009.1"/>
</dbReference>
<evidence type="ECO:0000256" key="4">
    <source>
        <dbReference type="ARBA" id="ARBA00022475"/>
    </source>
</evidence>
<comment type="similarity">
    <text evidence="3">Belongs to the transpeptidase family.</text>
</comment>
<evidence type="ECO:0000256" key="11">
    <source>
        <dbReference type="SAM" id="Coils"/>
    </source>
</evidence>
<feature type="domain" description="Penicillin-binding protein transpeptidase" evidence="13">
    <location>
        <begin position="424"/>
        <end position="631"/>
    </location>
</feature>
<keyword evidence="5 12" id="KW-0812">Transmembrane</keyword>
<dbReference type="InterPro" id="IPR036138">
    <property type="entry name" value="PBP_dimer_sf"/>
</dbReference>
<dbReference type="GO" id="GO:0005886">
    <property type="term" value="C:plasma membrane"/>
    <property type="evidence" value="ECO:0007669"/>
    <property type="project" value="UniProtKB-SubCell"/>
</dbReference>
<keyword evidence="6" id="KW-0133">Cell shape</keyword>
<name>A0A6I1MHY5_9CLOT</name>
<feature type="domain" description="Penicillin-binding protein dimerisation" evidence="14">
    <location>
        <begin position="57"/>
        <end position="372"/>
    </location>
</feature>
<dbReference type="PANTHER" id="PTHR30627">
    <property type="entry name" value="PEPTIDOGLYCAN D,D-TRANSPEPTIDASE"/>
    <property type="match status" value="1"/>
</dbReference>
<keyword evidence="7" id="KW-0573">Peptidoglycan synthesis</keyword>
<dbReference type="GO" id="GO:0008360">
    <property type="term" value="P:regulation of cell shape"/>
    <property type="evidence" value="ECO:0007669"/>
    <property type="project" value="UniProtKB-KW"/>
</dbReference>
<dbReference type="Gene3D" id="3.40.710.10">
    <property type="entry name" value="DD-peptidase/beta-lactamase superfamily"/>
    <property type="match status" value="2"/>
</dbReference>
<dbReference type="SUPFAM" id="SSF56519">
    <property type="entry name" value="Penicillin binding protein dimerisation domain"/>
    <property type="match status" value="1"/>
</dbReference>
<dbReference type="GO" id="GO:0071555">
    <property type="term" value="P:cell wall organization"/>
    <property type="evidence" value="ECO:0007669"/>
    <property type="project" value="UniProtKB-KW"/>
</dbReference>
<feature type="coiled-coil region" evidence="11">
    <location>
        <begin position="680"/>
        <end position="731"/>
    </location>
</feature>
<keyword evidence="10" id="KW-0961">Cell wall biogenesis/degradation</keyword>
<protein>
    <submittedName>
        <fullName evidence="15">Penicillin-binding protein</fullName>
    </submittedName>
</protein>
<evidence type="ECO:0000256" key="6">
    <source>
        <dbReference type="ARBA" id="ARBA00022960"/>
    </source>
</evidence>
<keyword evidence="4" id="KW-1003">Cell membrane</keyword>
<evidence type="ECO:0000256" key="1">
    <source>
        <dbReference type="ARBA" id="ARBA00004167"/>
    </source>
</evidence>
<keyword evidence="9 12" id="KW-0472">Membrane</keyword>
<dbReference type="InterPro" id="IPR012338">
    <property type="entry name" value="Beta-lactam/transpept-like"/>
</dbReference>
<keyword evidence="16" id="KW-1185">Reference proteome</keyword>
<evidence type="ECO:0000259" key="14">
    <source>
        <dbReference type="Pfam" id="PF03717"/>
    </source>
</evidence>
<evidence type="ECO:0000259" key="13">
    <source>
        <dbReference type="Pfam" id="PF00905"/>
    </source>
</evidence>
<keyword evidence="11" id="KW-0175">Coiled coil</keyword>
<dbReference type="AlphaFoldDB" id="A0A6I1MHY5"/>
<dbReference type="Gene3D" id="3.90.1310.10">
    <property type="entry name" value="Penicillin-binding protein 2a (Domain 2)"/>
    <property type="match status" value="2"/>
</dbReference>
<evidence type="ECO:0000256" key="2">
    <source>
        <dbReference type="ARBA" id="ARBA00004236"/>
    </source>
</evidence>
<dbReference type="OrthoDB" id="9757901at2"/>
<evidence type="ECO:0000256" key="12">
    <source>
        <dbReference type="SAM" id="Phobius"/>
    </source>
</evidence>
<accession>A0A6I1MHY5</accession>
<dbReference type="GO" id="GO:0009252">
    <property type="term" value="P:peptidoglycan biosynthetic process"/>
    <property type="evidence" value="ECO:0007669"/>
    <property type="project" value="UniProtKB-KW"/>
</dbReference>
<evidence type="ECO:0000256" key="8">
    <source>
        <dbReference type="ARBA" id="ARBA00022989"/>
    </source>
</evidence>
<dbReference type="GO" id="GO:0008658">
    <property type="term" value="F:penicillin binding"/>
    <property type="evidence" value="ECO:0007669"/>
    <property type="project" value="InterPro"/>
</dbReference>